<evidence type="ECO:0000313" key="1">
    <source>
        <dbReference type="EMBL" id="SJL00757.1"/>
    </source>
</evidence>
<gene>
    <name evidence="1" type="ORF">ARMOST_04071</name>
</gene>
<dbReference type="AlphaFoldDB" id="A0A284QW98"/>
<protein>
    <recommendedName>
        <fullName evidence="3">F-box domain-containing protein</fullName>
    </recommendedName>
</protein>
<dbReference type="Proteomes" id="UP000219338">
    <property type="component" value="Unassembled WGS sequence"/>
</dbReference>
<dbReference type="EMBL" id="FUEG01000002">
    <property type="protein sequence ID" value="SJL00757.1"/>
    <property type="molecule type" value="Genomic_DNA"/>
</dbReference>
<organism evidence="1 2">
    <name type="scientific">Armillaria ostoyae</name>
    <name type="common">Armillaria root rot fungus</name>
    <dbReference type="NCBI Taxonomy" id="47428"/>
    <lineage>
        <taxon>Eukaryota</taxon>
        <taxon>Fungi</taxon>
        <taxon>Dikarya</taxon>
        <taxon>Basidiomycota</taxon>
        <taxon>Agaricomycotina</taxon>
        <taxon>Agaricomycetes</taxon>
        <taxon>Agaricomycetidae</taxon>
        <taxon>Agaricales</taxon>
        <taxon>Marasmiineae</taxon>
        <taxon>Physalacriaceae</taxon>
        <taxon>Armillaria</taxon>
    </lineage>
</organism>
<reference evidence="2" key="1">
    <citation type="journal article" date="2017" name="Nat. Ecol. Evol.">
        <title>Genome expansion and lineage-specific genetic innovations in the forest pathogenic fungi Armillaria.</title>
        <authorList>
            <person name="Sipos G."/>
            <person name="Prasanna A.N."/>
            <person name="Walter M.C."/>
            <person name="O'Connor E."/>
            <person name="Balint B."/>
            <person name="Krizsan K."/>
            <person name="Kiss B."/>
            <person name="Hess J."/>
            <person name="Varga T."/>
            <person name="Slot J."/>
            <person name="Riley R."/>
            <person name="Boka B."/>
            <person name="Rigling D."/>
            <person name="Barry K."/>
            <person name="Lee J."/>
            <person name="Mihaltcheva S."/>
            <person name="LaButti K."/>
            <person name="Lipzen A."/>
            <person name="Waldron R."/>
            <person name="Moloney N.M."/>
            <person name="Sperisen C."/>
            <person name="Kredics L."/>
            <person name="Vagvoelgyi C."/>
            <person name="Patrignani A."/>
            <person name="Fitzpatrick D."/>
            <person name="Nagy I."/>
            <person name="Doyle S."/>
            <person name="Anderson J.B."/>
            <person name="Grigoriev I.V."/>
            <person name="Gueldener U."/>
            <person name="Muensterkoetter M."/>
            <person name="Nagy L.G."/>
        </authorList>
    </citation>
    <scope>NUCLEOTIDE SEQUENCE [LARGE SCALE GENOMIC DNA]</scope>
    <source>
        <strain evidence="2">C18/9</strain>
    </source>
</reference>
<dbReference type="OMA" id="IGASMAH"/>
<dbReference type="OrthoDB" id="2861417at2759"/>
<evidence type="ECO:0008006" key="3">
    <source>
        <dbReference type="Google" id="ProtNLM"/>
    </source>
</evidence>
<name>A0A284QW98_ARMOS</name>
<evidence type="ECO:0000313" key="2">
    <source>
        <dbReference type="Proteomes" id="UP000219338"/>
    </source>
</evidence>
<accession>A0A284QW98</accession>
<proteinExistence type="predicted"/>
<keyword evidence="2" id="KW-1185">Reference proteome</keyword>
<sequence>MASLRVSSRVSKAWRIASLRHLFSVADFSLEKDFTRWRDIGASMAHVPFYVQKVNFEPGGRFREKRIQDLKAKYPGENNKTDIMLEFLLQEHEHQAPPPNVRLPLMPRATKFLWSNMMTDPIRWTSQTKRFLSTFPAVTKLEFQGMFPSTVEAKQFLSMFKHIQSFTTTSIDIESVSANAGAFTGDMTDLRVLSLQDCRMSADWLVDEVFEISRPTRLQQISYEFDMPFSPKTFIRLLDMAADSLEDMSLQPPSPGDGGWTKLPPFKKREFPSFRSLKFAVISLGASQPLFQLTWCAAALQLFPAAPGLTTLSIHVFADEPQELTDILKQSFPFKWNLFAEVVLRVYPNLKKFMIVISMQYDFGKKVMEKLELSFKRVLKGLGERVRIEWMDEGPKPQDP</sequence>